<dbReference type="GO" id="GO:0030288">
    <property type="term" value="C:outer membrane-bounded periplasmic space"/>
    <property type="evidence" value="ECO:0007669"/>
    <property type="project" value="TreeGrafter"/>
</dbReference>
<dbReference type="Proteomes" id="UP000476411">
    <property type="component" value="Chromosome"/>
</dbReference>
<comment type="catalytic activity">
    <reaction evidence="1">
        <text>Hydrolyzes the link between N-acetylmuramoyl residues and L-amino acid residues in certain cell-wall glycopeptides.</text>
        <dbReference type="EC" id="3.5.1.28"/>
    </reaction>
</comment>
<dbReference type="GO" id="GO:0009253">
    <property type="term" value="P:peptidoglycan catabolic process"/>
    <property type="evidence" value="ECO:0007669"/>
    <property type="project" value="InterPro"/>
</dbReference>
<sequence length="578" mass="64653">MRRFALLLLLQTAYTGLQLHAQAYLKMAQPLRTEINTSSSKQYWSGRTCVGCKVLLNNDSIYVYPNGVFAIKREIKHGKSTYVLSSTDSTGKFVSRTYHFYFNPLPPARVTPSFRIDYVNISPKTNTILSAGDTLRVRMKGYPDGQASWFNGKTIPELPAAQSGGIPGFYSGYYVLTEADSLLDGKINVTLKHKGQTAVLAGSSRYTYQRNSQLTARTIDDMSYLTISPDGDRLGPEKMGYLDRNVLLRISGKEGSHYRVRLSQNQFGYIPEGLVDTMTLTEPVPESIVTEARVWSDKQYDYISVGLADKLPYLSSQEVNPGKITVDIHGAFSEPGFLPATRPTGEISRIDWKQVSPDVFRIAISLTHKQPWGYKIYYADSNRITIRIKHQPASLELKNLTIGLDAGHGGGNIGTAGAMGIAEKQLSLTMTLLVKAALEKEGARVITTRMSDVFVDNQARLYNYRQLAPDLLLSIHMNSSINPVDIKGTANYYKHTFCEPLNRFIHTRLLETGLADFKNNANFNFILNMPTEMPSALIETLFLSYPEDEMRILDENFRLVLADKIVQGLKDFLQDAGK</sequence>
<gene>
    <name evidence="5" type="ORF">GWR21_20750</name>
</gene>
<evidence type="ECO:0000259" key="4">
    <source>
        <dbReference type="SMART" id="SM00646"/>
    </source>
</evidence>
<dbReference type="SMART" id="SM00646">
    <property type="entry name" value="Ami_3"/>
    <property type="match status" value="1"/>
</dbReference>
<dbReference type="InterPro" id="IPR002508">
    <property type="entry name" value="MurNAc-LAA_cat"/>
</dbReference>
<dbReference type="InterPro" id="IPR050695">
    <property type="entry name" value="N-acetylmuramoyl_amidase_3"/>
</dbReference>
<dbReference type="KEGG" id="chih:GWR21_20750"/>
<dbReference type="EC" id="3.5.1.28" evidence="2"/>
<accession>A0A6B9ZLF5</accession>
<dbReference type="Gene3D" id="3.40.630.40">
    <property type="entry name" value="Zn-dependent exopeptidases"/>
    <property type="match status" value="1"/>
</dbReference>
<dbReference type="PANTHER" id="PTHR30404">
    <property type="entry name" value="N-ACETYLMURAMOYL-L-ALANINE AMIDASE"/>
    <property type="match status" value="1"/>
</dbReference>
<keyword evidence="6" id="KW-1185">Reference proteome</keyword>
<evidence type="ECO:0000256" key="3">
    <source>
        <dbReference type="ARBA" id="ARBA00022801"/>
    </source>
</evidence>
<dbReference type="AlphaFoldDB" id="A0A6B9ZLF5"/>
<dbReference type="PANTHER" id="PTHR30404:SF0">
    <property type="entry name" value="N-ACETYLMURAMOYL-L-ALANINE AMIDASE AMIC"/>
    <property type="match status" value="1"/>
</dbReference>
<name>A0A6B9ZLF5_9BACT</name>
<dbReference type="Pfam" id="PF01520">
    <property type="entry name" value="Amidase_3"/>
    <property type="match status" value="1"/>
</dbReference>
<dbReference type="Gene3D" id="2.60.40.3500">
    <property type="match status" value="1"/>
</dbReference>
<reference evidence="5 6" key="1">
    <citation type="submission" date="2020-01" db="EMBL/GenBank/DDBJ databases">
        <title>Complete genome sequence of Chitinophaga sp. H33E-04 isolated from quinoa roots.</title>
        <authorList>
            <person name="Weon H.-Y."/>
            <person name="Lee S.A."/>
        </authorList>
    </citation>
    <scope>NUCLEOTIDE SEQUENCE [LARGE SCALE GENOMIC DNA]</scope>
    <source>
        <strain evidence="5 6">H33E-04</strain>
    </source>
</reference>
<dbReference type="GO" id="GO:0008745">
    <property type="term" value="F:N-acetylmuramoyl-L-alanine amidase activity"/>
    <property type="evidence" value="ECO:0007669"/>
    <property type="project" value="UniProtKB-EC"/>
</dbReference>
<evidence type="ECO:0000256" key="2">
    <source>
        <dbReference type="ARBA" id="ARBA00011901"/>
    </source>
</evidence>
<protein>
    <recommendedName>
        <fullName evidence="2">N-acetylmuramoyl-L-alanine amidase</fullName>
        <ecNumber evidence="2">3.5.1.28</ecNumber>
    </recommendedName>
</protein>
<evidence type="ECO:0000313" key="5">
    <source>
        <dbReference type="EMBL" id="QHS61945.1"/>
    </source>
</evidence>
<dbReference type="RefSeq" id="WP_162333602.1">
    <property type="nucleotide sequence ID" value="NZ_CP048113.1"/>
</dbReference>
<evidence type="ECO:0000313" key="6">
    <source>
        <dbReference type="Proteomes" id="UP000476411"/>
    </source>
</evidence>
<proteinExistence type="predicted"/>
<feature type="domain" description="MurNAc-LAA" evidence="4">
    <location>
        <begin position="462"/>
        <end position="570"/>
    </location>
</feature>
<dbReference type="EMBL" id="CP048113">
    <property type="protein sequence ID" value="QHS61945.1"/>
    <property type="molecule type" value="Genomic_DNA"/>
</dbReference>
<dbReference type="CDD" id="cd02696">
    <property type="entry name" value="MurNAc-LAA"/>
    <property type="match status" value="1"/>
</dbReference>
<organism evidence="5 6">
    <name type="scientific">Chitinophaga agri</name>
    <dbReference type="NCBI Taxonomy" id="2703787"/>
    <lineage>
        <taxon>Bacteria</taxon>
        <taxon>Pseudomonadati</taxon>
        <taxon>Bacteroidota</taxon>
        <taxon>Chitinophagia</taxon>
        <taxon>Chitinophagales</taxon>
        <taxon>Chitinophagaceae</taxon>
        <taxon>Chitinophaga</taxon>
    </lineage>
</organism>
<evidence type="ECO:0000256" key="1">
    <source>
        <dbReference type="ARBA" id="ARBA00001561"/>
    </source>
</evidence>
<keyword evidence="3" id="KW-0378">Hydrolase</keyword>
<dbReference type="SUPFAM" id="SSF53187">
    <property type="entry name" value="Zn-dependent exopeptidases"/>
    <property type="match status" value="1"/>
</dbReference>